<dbReference type="GO" id="GO:0006355">
    <property type="term" value="P:regulation of DNA-templated transcription"/>
    <property type="evidence" value="ECO:0007669"/>
    <property type="project" value="InterPro"/>
</dbReference>
<evidence type="ECO:0000313" key="10">
    <source>
        <dbReference type="EMBL" id="AXR06100.1"/>
    </source>
</evidence>
<feature type="modified residue" description="4-aspartylphosphate" evidence="6">
    <location>
        <position position="52"/>
    </location>
</feature>
<feature type="DNA-binding region" description="OmpR/PhoB-type" evidence="7">
    <location>
        <begin position="124"/>
        <end position="220"/>
    </location>
</feature>
<dbReference type="Pfam" id="PF00072">
    <property type="entry name" value="Response_reg"/>
    <property type="match status" value="1"/>
</dbReference>
<feature type="domain" description="Response regulatory" evidence="8">
    <location>
        <begin position="3"/>
        <end position="117"/>
    </location>
</feature>
<dbReference type="GO" id="GO:0005829">
    <property type="term" value="C:cytosol"/>
    <property type="evidence" value="ECO:0007669"/>
    <property type="project" value="TreeGrafter"/>
</dbReference>
<dbReference type="GO" id="GO:0032993">
    <property type="term" value="C:protein-DNA complex"/>
    <property type="evidence" value="ECO:0007669"/>
    <property type="project" value="TreeGrafter"/>
</dbReference>
<evidence type="ECO:0000259" key="9">
    <source>
        <dbReference type="PROSITE" id="PS51755"/>
    </source>
</evidence>
<feature type="domain" description="OmpR/PhoB-type" evidence="9">
    <location>
        <begin position="124"/>
        <end position="220"/>
    </location>
</feature>
<dbReference type="CDD" id="cd17624">
    <property type="entry name" value="REC_OmpR_PmrA-like"/>
    <property type="match status" value="1"/>
</dbReference>
<dbReference type="Gene3D" id="6.10.250.690">
    <property type="match status" value="1"/>
</dbReference>
<evidence type="ECO:0000256" key="2">
    <source>
        <dbReference type="ARBA" id="ARBA00023012"/>
    </source>
</evidence>
<keyword evidence="4 7" id="KW-0238">DNA-binding</keyword>
<dbReference type="PANTHER" id="PTHR48111">
    <property type="entry name" value="REGULATOR OF RPOS"/>
    <property type="match status" value="1"/>
</dbReference>
<dbReference type="EMBL" id="CP031769">
    <property type="protein sequence ID" value="AXR06100.1"/>
    <property type="molecule type" value="Genomic_DNA"/>
</dbReference>
<dbReference type="PROSITE" id="PS51755">
    <property type="entry name" value="OMPR_PHOB"/>
    <property type="match status" value="1"/>
</dbReference>
<dbReference type="OrthoDB" id="9802426at2"/>
<dbReference type="AlphaFoldDB" id="A0A346NKP3"/>
<dbReference type="KEGG" id="salm:D0Y50_06780"/>
<proteinExistence type="predicted"/>
<dbReference type="Pfam" id="PF00486">
    <property type="entry name" value="Trans_reg_C"/>
    <property type="match status" value="1"/>
</dbReference>
<evidence type="ECO:0000313" key="11">
    <source>
        <dbReference type="Proteomes" id="UP000262073"/>
    </source>
</evidence>
<keyword evidence="11" id="KW-1185">Reference proteome</keyword>
<dbReference type="Gene3D" id="3.40.50.2300">
    <property type="match status" value="1"/>
</dbReference>
<evidence type="ECO:0000259" key="8">
    <source>
        <dbReference type="PROSITE" id="PS50110"/>
    </source>
</evidence>
<dbReference type="SUPFAM" id="SSF52172">
    <property type="entry name" value="CheY-like"/>
    <property type="match status" value="1"/>
</dbReference>
<dbReference type="GO" id="GO:0000976">
    <property type="term" value="F:transcription cis-regulatory region binding"/>
    <property type="evidence" value="ECO:0007669"/>
    <property type="project" value="TreeGrafter"/>
</dbReference>
<accession>A0A346NKP3</accession>
<evidence type="ECO:0000256" key="7">
    <source>
        <dbReference type="PROSITE-ProRule" id="PRU01091"/>
    </source>
</evidence>
<evidence type="ECO:0000256" key="1">
    <source>
        <dbReference type="ARBA" id="ARBA00022553"/>
    </source>
</evidence>
<dbReference type="InterPro" id="IPR036388">
    <property type="entry name" value="WH-like_DNA-bd_sf"/>
</dbReference>
<evidence type="ECO:0000256" key="5">
    <source>
        <dbReference type="ARBA" id="ARBA00023163"/>
    </source>
</evidence>
<evidence type="ECO:0000256" key="6">
    <source>
        <dbReference type="PROSITE-ProRule" id="PRU00169"/>
    </source>
</evidence>
<evidence type="ECO:0000256" key="4">
    <source>
        <dbReference type="ARBA" id="ARBA00023125"/>
    </source>
</evidence>
<dbReference type="GO" id="GO:0000156">
    <property type="term" value="F:phosphorelay response regulator activity"/>
    <property type="evidence" value="ECO:0007669"/>
    <property type="project" value="TreeGrafter"/>
</dbReference>
<organism evidence="10 11">
    <name type="scientific">Salinimonas sediminis</name>
    <dbReference type="NCBI Taxonomy" id="2303538"/>
    <lineage>
        <taxon>Bacteria</taxon>
        <taxon>Pseudomonadati</taxon>
        <taxon>Pseudomonadota</taxon>
        <taxon>Gammaproteobacteria</taxon>
        <taxon>Alteromonadales</taxon>
        <taxon>Alteromonadaceae</taxon>
        <taxon>Alteromonas/Salinimonas group</taxon>
        <taxon>Salinimonas</taxon>
    </lineage>
</organism>
<dbReference type="CDD" id="cd00383">
    <property type="entry name" value="trans_reg_C"/>
    <property type="match status" value="1"/>
</dbReference>
<dbReference type="PANTHER" id="PTHR48111:SF22">
    <property type="entry name" value="REGULATOR OF RPOS"/>
    <property type="match status" value="1"/>
</dbReference>
<dbReference type="PROSITE" id="PS50110">
    <property type="entry name" value="RESPONSE_REGULATORY"/>
    <property type="match status" value="1"/>
</dbReference>
<evidence type="ECO:0000256" key="3">
    <source>
        <dbReference type="ARBA" id="ARBA00023015"/>
    </source>
</evidence>
<reference evidence="10 11" key="1">
    <citation type="submission" date="2018-08" db="EMBL/GenBank/DDBJ databases">
        <title>Salinimonas sediminis sp. nov., a piezophilic bacterium isolated from a deep-sea sediment sample from the New Britain Trench.</title>
        <authorList>
            <person name="Cao J."/>
        </authorList>
    </citation>
    <scope>NUCLEOTIDE SEQUENCE [LARGE SCALE GENOMIC DNA]</scope>
    <source>
        <strain evidence="10 11">N102</strain>
    </source>
</reference>
<protein>
    <submittedName>
        <fullName evidence="10">DNA-binding response regulator</fullName>
    </submittedName>
</protein>
<dbReference type="SUPFAM" id="SSF46894">
    <property type="entry name" value="C-terminal effector domain of the bipartite response regulators"/>
    <property type="match status" value="1"/>
</dbReference>
<dbReference type="InterPro" id="IPR001789">
    <property type="entry name" value="Sig_transdc_resp-reg_receiver"/>
</dbReference>
<dbReference type="RefSeq" id="WP_108566352.1">
    <property type="nucleotide sequence ID" value="NZ_CP031769.1"/>
</dbReference>
<sequence length="226" mass="24857">MTNLLLVEDDPDLAGNIIDYLELEELYCDHASNGMAALQLLQSGCYGVVILDINLPQLDGLSVCQRLREQGNDTPVIMLTARDQLDDKLTGFARGADDYLVKPFAMAELVARVQVLALRRSGQIKQLSSGPVTLNVTQRQAFINEKPVKLSPTVLIILEQLLRATPQPVSRDSLEQAIWGDERPDSNSLKVHMHHLRKALSVQDSVSVVSQPGAGFRLLLQVGEHG</sequence>
<dbReference type="InterPro" id="IPR011006">
    <property type="entry name" value="CheY-like_superfamily"/>
</dbReference>
<dbReference type="InterPro" id="IPR001867">
    <property type="entry name" value="OmpR/PhoB-type_DNA-bd"/>
</dbReference>
<dbReference type="InterPro" id="IPR039420">
    <property type="entry name" value="WalR-like"/>
</dbReference>
<dbReference type="Proteomes" id="UP000262073">
    <property type="component" value="Chromosome"/>
</dbReference>
<keyword evidence="1 6" id="KW-0597">Phosphoprotein</keyword>
<keyword evidence="5" id="KW-0804">Transcription</keyword>
<keyword evidence="2" id="KW-0902">Two-component regulatory system</keyword>
<dbReference type="SMART" id="SM00862">
    <property type="entry name" value="Trans_reg_C"/>
    <property type="match status" value="1"/>
</dbReference>
<gene>
    <name evidence="10" type="ORF">D0Y50_06780</name>
</gene>
<keyword evidence="3" id="KW-0805">Transcription regulation</keyword>
<dbReference type="InterPro" id="IPR016032">
    <property type="entry name" value="Sig_transdc_resp-reg_C-effctor"/>
</dbReference>
<name>A0A346NKP3_9ALTE</name>
<dbReference type="SMART" id="SM00448">
    <property type="entry name" value="REC"/>
    <property type="match status" value="1"/>
</dbReference>
<dbReference type="Gene3D" id="1.10.10.10">
    <property type="entry name" value="Winged helix-like DNA-binding domain superfamily/Winged helix DNA-binding domain"/>
    <property type="match status" value="1"/>
</dbReference>